<accession>A0ABT9YVA1</accession>
<dbReference type="InterPro" id="IPR003675">
    <property type="entry name" value="Rce1/LyrA-like_dom"/>
</dbReference>
<keyword evidence="2" id="KW-0472">Membrane</keyword>
<gene>
    <name evidence="4" type="ORF">J2S23_002099</name>
</gene>
<feature type="transmembrane region" description="Helical" evidence="2">
    <location>
        <begin position="161"/>
        <end position="180"/>
    </location>
</feature>
<keyword evidence="2" id="KW-0812">Transmembrane</keyword>
<feature type="transmembrane region" description="Helical" evidence="2">
    <location>
        <begin position="136"/>
        <end position="155"/>
    </location>
</feature>
<evidence type="ECO:0000313" key="4">
    <source>
        <dbReference type="EMBL" id="MDQ0223522.1"/>
    </source>
</evidence>
<comment type="caution">
    <text evidence="4">The sequence shown here is derived from an EMBL/GenBank/DDBJ whole genome shotgun (WGS) entry which is preliminary data.</text>
</comment>
<dbReference type="Proteomes" id="UP001223079">
    <property type="component" value="Unassembled WGS sequence"/>
</dbReference>
<keyword evidence="4" id="KW-0645">Protease</keyword>
<sequence length="242" mass="27647">MSYKQVSLVFCGYMGIIMSSYLLLSLLFGLSYGSSEFVAWRLPFSALATLLVIIFSWRNKKRLAYRFPVKQKLSFWGIGIVLPFLIVGFFWLKHFTFSWPFLVPILTTILVGLGEEFLFREIMLSVFLSKMPIPKAILFSSMVFGLSHLVALLGGSPLKQVLIQVLLATLMGVFYGFLYLLTQRIGLLALDHFFWDYMLVGGALRHYPLIAFVIPILLILRIIMIIVMVVFSKREVSHEAID</sequence>
<name>A0ABT9YVA1_9STRE</name>
<keyword evidence="2" id="KW-1133">Transmembrane helix</keyword>
<keyword evidence="4" id="KW-0378">Hydrolase</keyword>
<keyword evidence="5" id="KW-1185">Reference proteome</keyword>
<dbReference type="EMBL" id="JAUSTM010000033">
    <property type="protein sequence ID" value="MDQ0223522.1"/>
    <property type="molecule type" value="Genomic_DNA"/>
</dbReference>
<feature type="transmembrane region" description="Helical" evidence="2">
    <location>
        <begin position="7"/>
        <end position="32"/>
    </location>
</feature>
<feature type="transmembrane region" description="Helical" evidence="2">
    <location>
        <begin position="38"/>
        <end position="57"/>
    </location>
</feature>
<reference evidence="4 5" key="1">
    <citation type="submission" date="2023-07" db="EMBL/GenBank/DDBJ databases">
        <title>Genomic Encyclopedia of Type Strains, Phase IV (KMG-IV): sequencing the most valuable type-strain genomes for metagenomic binning, comparative biology and taxonomic classification.</title>
        <authorList>
            <person name="Goeker M."/>
        </authorList>
    </citation>
    <scope>NUCLEOTIDE SEQUENCE [LARGE SCALE GENOMIC DNA]</scope>
    <source>
        <strain evidence="4 5">DSM 105143</strain>
    </source>
</reference>
<dbReference type="RefSeq" id="WP_307122663.1">
    <property type="nucleotide sequence ID" value="NZ_JAUSTM010000033.1"/>
</dbReference>
<feature type="domain" description="CAAX prenyl protease 2/Lysostaphin resistance protein A-like" evidence="3">
    <location>
        <begin position="98"/>
        <end position="198"/>
    </location>
</feature>
<proteinExistence type="inferred from homology"/>
<dbReference type="GO" id="GO:0006508">
    <property type="term" value="P:proteolysis"/>
    <property type="evidence" value="ECO:0007669"/>
    <property type="project" value="UniProtKB-KW"/>
</dbReference>
<evidence type="ECO:0000259" key="3">
    <source>
        <dbReference type="Pfam" id="PF02517"/>
    </source>
</evidence>
<feature type="transmembrane region" description="Helical" evidence="2">
    <location>
        <begin position="210"/>
        <end position="231"/>
    </location>
</feature>
<dbReference type="GO" id="GO:0008233">
    <property type="term" value="F:peptidase activity"/>
    <property type="evidence" value="ECO:0007669"/>
    <property type="project" value="UniProtKB-KW"/>
</dbReference>
<dbReference type="Pfam" id="PF02517">
    <property type="entry name" value="Rce1-like"/>
    <property type="match status" value="1"/>
</dbReference>
<evidence type="ECO:0000256" key="1">
    <source>
        <dbReference type="ARBA" id="ARBA00009067"/>
    </source>
</evidence>
<feature type="transmembrane region" description="Helical" evidence="2">
    <location>
        <begin position="73"/>
        <end position="91"/>
    </location>
</feature>
<protein>
    <submittedName>
        <fullName evidence="4">Membrane protease YdiL (CAAX protease family)</fullName>
    </submittedName>
</protein>
<evidence type="ECO:0000256" key="2">
    <source>
        <dbReference type="SAM" id="Phobius"/>
    </source>
</evidence>
<organism evidence="4 5">
    <name type="scientific">Streptococcus moroccensis</name>
    <dbReference type="NCBI Taxonomy" id="1451356"/>
    <lineage>
        <taxon>Bacteria</taxon>
        <taxon>Bacillati</taxon>
        <taxon>Bacillota</taxon>
        <taxon>Bacilli</taxon>
        <taxon>Lactobacillales</taxon>
        <taxon>Streptococcaceae</taxon>
        <taxon>Streptococcus</taxon>
    </lineage>
</organism>
<evidence type="ECO:0000313" key="5">
    <source>
        <dbReference type="Proteomes" id="UP001223079"/>
    </source>
</evidence>
<comment type="similarity">
    <text evidence="1">Belongs to the UPF0177 family.</text>
</comment>